<evidence type="ECO:0000313" key="2">
    <source>
        <dbReference type="EMBL" id="CAA9419445.1"/>
    </source>
</evidence>
<organism evidence="2">
    <name type="scientific">uncultured Rubrobacteraceae bacterium</name>
    <dbReference type="NCBI Taxonomy" id="349277"/>
    <lineage>
        <taxon>Bacteria</taxon>
        <taxon>Bacillati</taxon>
        <taxon>Actinomycetota</taxon>
        <taxon>Rubrobacteria</taxon>
        <taxon>Rubrobacterales</taxon>
        <taxon>Rubrobacteraceae</taxon>
        <taxon>environmental samples</taxon>
    </lineage>
</organism>
<reference evidence="2" key="1">
    <citation type="submission" date="2020-02" db="EMBL/GenBank/DDBJ databases">
        <authorList>
            <person name="Meier V. D."/>
        </authorList>
    </citation>
    <scope>NUCLEOTIDE SEQUENCE</scope>
    <source>
        <strain evidence="2">AVDCRST_MAG78</strain>
    </source>
</reference>
<feature type="compositionally biased region" description="Basic and acidic residues" evidence="1">
    <location>
        <begin position="143"/>
        <end position="154"/>
    </location>
</feature>
<sequence>MLVESWLGNTVFVEYLGGEPLEGEVLRKILAEDSTADAPQRVKTSFLVLENYNQHGIEVRFRGDAEPHFLPWGAILRMAEAEGGSMEGSEEAPRERAEKTQEDGPPRDRGELMDRLAGAQTPSELASARAAADDWLTANPGDGDVRLARERLGAEPEEDLELEEGNPT</sequence>
<dbReference type="EMBL" id="CADCVB010000070">
    <property type="protein sequence ID" value="CAA9419445.1"/>
    <property type="molecule type" value="Genomic_DNA"/>
</dbReference>
<proteinExistence type="predicted"/>
<dbReference type="AlphaFoldDB" id="A0A6J4PQV1"/>
<accession>A0A6J4PQV1</accession>
<name>A0A6J4PQV1_9ACTN</name>
<gene>
    <name evidence="2" type="ORF">AVDCRST_MAG78-925</name>
</gene>
<evidence type="ECO:0000256" key="1">
    <source>
        <dbReference type="SAM" id="MobiDB-lite"/>
    </source>
</evidence>
<protein>
    <submittedName>
        <fullName evidence="2">Uncharacterized protein</fullName>
    </submittedName>
</protein>
<feature type="compositionally biased region" description="Basic and acidic residues" evidence="1">
    <location>
        <begin position="91"/>
        <end position="114"/>
    </location>
</feature>
<feature type="region of interest" description="Disordered" evidence="1">
    <location>
        <begin position="81"/>
        <end position="168"/>
    </location>
</feature>
<feature type="compositionally biased region" description="Acidic residues" evidence="1">
    <location>
        <begin position="155"/>
        <end position="168"/>
    </location>
</feature>